<keyword evidence="4" id="KW-0238">DNA-binding</keyword>
<dbReference type="InterPro" id="IPR013325">
    <property type="entry name" value="RNA_pol_sigma_r2"/>
</dbReference>
<dbReference type="NCBIfam" id="NF007227">
    <property type="entry name" value="PRK09645.1"/>
    <property type="match status" value="1"/>
</dbReference>
<name>A0ABN2F072_9ACTN</name>
<proteinExistence type="inferred from homology"/>
<dbReference type="Gene3D" id="1.10.10.10">
    <property type="entry name" value="Winged helix-like DNA-binding domain superfamily/Winged helix DNA-binding domain"/>
    <property type="match status" value="1"/>
</dbReference>
<feature type="domain" description="RNA polymerase sigma-70 region 4" evidence="7">
    <location>
        <begin position="152"/>
        <end position="201"/>
    </location>
</feature>
<dbReference type="Gene3D" id="1.10.1740.10">
    <property type="match status" value="1"/>
</dbReference>
<accession>A0ABN2F072</accession>
<evidence type="ECO:0000313" key="9">
    <source>
        <dbReference type="Proteomes" id="UP001501319"/>
    </source>
</evidence>
<evidence type="ECO:0000259" key="6">
    <source>
        <dbReference type="Pfam" id="PF04542"/>
    </source>
</evidence>
<evidence type="ECO:0000256" key="2">
    <source>
        <dbReference type="ARBA" id="ARBA00023015"/>
    </source>
</evidence>
<dbReference type="EMBL" id="BAAANE010000003">
    <property type="protein sequence ID" value="GAA1624542.1"/>
    <property type="molecule type" value="Genomic_DNA"/>
</dbReference>
<dbReference type="InterPro" id="IPR007627">
    <property type="entry name" value="RNA_pol_sigma70_r2"/>
</dbReference>
<evidence type="ECO:0000256" key="4">
    <source>
        <dbReference type="ARBA" id="ARBA00023125"/>
    </source>
</evidence>
<comment type="similarity">
    <text evidence="1">Belongs to the sigma-70 factor family. ECF subfamily.</text>
</comment>
<dbReference type="InterPro" id="IPR036388">
    <property type="entry name" value="WH-like_DNA-bd_sf"/>
</dbReference>
<keyword evidence="3" id="KW-0731">Sigma factor</keyword>
<dbReference type="SUPFAM" id="SSF88946">
    <property type="entry name" value="Sigma2 domain of RNA polymerase sigma factors"/>
    <property type="match status" value="1"/>
</dbReference>
<keyword evidence="5" id="KW-0804">Transcription</keyword>
<keyword evidence="2" id="KW-0805">Transcription regulation</keyword>
<evidence type="ECO:0000256" key="3">
    <source>
        <dbReference type="ARBA" id="ARBA00023082"/>
    </source>
</evidence>
<dbReference type="SUPFAM" id="SSF88659">
    <property type="entry name" value="Sigma3 and sigma4 domains of RNA polymerase sigma factors"/>
    <property type="match status" value="1"/>
</dbReference>
<dbReference type="NCBIfam" id="TIGR02937">
    <property type="entry name" value="sigma70-ECF"/>
    <property type="match status" value="1"/>
</dbReference>
<evidence type="ECO:0000256" key="5">
    <source>
        <dbReference type="ARBA" id="ARBA00023163"/>
    </source>
</evidence>
<dbReference type="InterPro" id="IPR014284">
    <property type="entry name" value="RNA_pol_sigma-70_dom"/>
</dbReference>
<dbReference type="PANTHER" id="PTHR43133">
    <property type="entry name" value="RNA POLYMERASE ECF-TYPE SIGMA FACTO"/>
    <property type="match status" value="1"/>
</dbReference>
<keyword evidence="9" id="KW-1185">Reference proteome</keyword>
<organism evidence="8 9">
    <name type="scientific">Kribbella alba</name>
    <dbReference type="NCBI Taxonomy" id="190197"/>
    <lineage>
        <taxon>Bacteria</taxon>
        <taxon>Bacillati</taxon>
        <taxon>Actinomycetota</taxon>
        <taxon>Actinomycetes</taxon>
        <taxon>Propionibacteriales</taxon>
        <taxon>Kribbellaceae</taxon>
        <taxon>Kribbella</taxon>
    </lineage>
</organism>
<dbReference type="InterPro" id="IPR007630">
    <property type="entry name" value="RNA_pol_sigma70_r4"/>
</dbReference>
<gene>
    <name evidence="8" type="ORF">GCM10009744_10100</name>
</gene>
<dbReference type="InterPro" id="IPR013324">
    <property type="entry name" value="RNA_pol_sigma_r3/r4-like"/>
</dbReference>
<dbReference type="PANTHER" id="PTHR43133:SF52">
    <property type="entry name" value="ECF RNA POLYMERASE SIGMA FACTOR SIGL"/>
    <property type="match status" value="1"/>
</dbReference>
<dbReference type="InterPro" id="IPR039425">
    <property type="entry name" value="RNA_pol_sigma-70-like"/>
</dbReference>
<evidence type="ECO:0000256" key="1">
    <source>
        <dbReference type="ARBA" id="ARBA00010641"/>
    </source>
</evidence>
<dbReference type="Proteomes" id="UP001501319">
    <property type="component" value="Unassembled WGS sequence"/>
</dbReference>
<evidence type="ECO:0008006" key="10">
    <source>
        <dbReference type="Google" id="ProtNLM"/>
    </source>
</evidence>
<reference evidence="9" key="1">
    <citation type="journal article" date="2019" name="Int. J. Syst. Evol. Microbiol.">
        <title>The Global Catalogue of Microorganisms (GCM) 10K type strain sequencing project: providing services to taxonomists for standard genome sequencing and annotation.</title>
        <authorList>
            <consortium name="The Broad Institute Genomics Platform"/>
            <consortium name="The Broad Institute Genome Sequencing Center for Infectious Disease"/>
            <person name="Wu L."/>
            <person name="Ma J."/>
        </authorList>
    </citation>
    <scope>NUCLEOTIDE SEQUENCE [LARGE SCALE GENOMIC DNA]</scope>
    <source>
        <strain evidence="9">JCM 14306</strain>
    </source>
</reference>
<evidence type="ECO:0000313" key="8">
    <source>
        <dbReference type="EMBL" id="GAA1624542.1"/>
    </source>
</evidence>
<dbReference type="Pfam" id="PF04542">
    <property type="entry name" value="Sigma70_r2"/>
    <property type="match status" value="1"/>
</dbReference>
<dbReference type="CDD" id="cd06171">
    <property type="entry name" value="Sigma70_r4"/>
    <property type="match status" value="1"/>
</dbReference>
<feature type="domain" description="RNA polymerase sigma-70 region 2" evidence="6">
    <location>
        <begin position="55"/>
        <end position="120"/>
    </location>
</feature>
<protein>
    <recommendedName>
        <fullName evidence="10">Sigma-70 family RNA polymerase sigma factor</fullName>
    </recommendedName>
</protein>
<sequence length="241" mass="26734">MLAPLHQPAAVDQSIDSLGDIPRRGTVERWNRMARLRTRQRRPVADEELIRTLCNEHGNAMLAYATRLTGDRASAEDVIQEALVRAWRHPDSLTNGKGPLRGWLLTVVRNIVTDRVRARNARPAEVAESPATEPVELDHADQVVNTMVVLAALDQLSPEHRVVLEQVYLQGRSVTEAAEVLGIPPGTVKSRSHYALRALRERFSARRVGMERVVRDGRQLRTAGHLPDVGVGRGGAHSSTR</sequence>
<comment type="caution">
    <text evidence="8">The sequence shown here is derived from an EMBL/GenBank/DDBJ whole genome shotgun (WGS) entry which is preliminary data.</text>
</comment>
<evidence type="ECO:0000259" key="7">
    <source>
        <dbReference type="Pfam" id="PF04545"/>
    </source>
</evidence>
<dbReference type="Pfam" id="PF04545">
    <property type="entry name" value="Sigma70_r4"/>
    <property type="match status" value="1"/>
</dbReference>